<keyword evidence="2" id="KW-1185">Reference proteome</keyword>
<feature type="domain" description="B30.2/SPRY" evidence="1">
    <location>
        <begin position="1"/>
        <end position="202"/>
    </location>
</feature>
<dbReference type="SMART" id="SM00449">
    <property type="entry name" value="SPRY"/>
    <property type="match status" value="1"/>
</dbReference>
<evidence type="ECO:0000259" key="1">
    <source>
        <dbReference type="PROSITE" id="PS50188"/>
    </source>
</evidence>
<dbReference type="InterPro" id="IPR022723">
    <property type="entry name" value="RDM_domain_RFPL"/>
</dbReference>
<dbReference type="Pfam" id="PF11002">
    <property type="entry name" value="RDM"/>
    <property type="match status" value="1"/>
</dbReference>
<dbReference type="InterPro" id="IPR050143">
    <property type="entry name" value="TRIM/RBCC"/>
</dbReference>
<reference evidence="3" key="1">
    <citation type="submission" date="2025-08" db="UniProtKB">
        <authorList>
            <consortium name="RefSeq"/>
        </authorList>
    </citation>
    <scope>IDENTIFICATION</scope>
</reference>
<dbReference type="InterPro" id="IPR013320">
    <property type="entry name" value="ConA-like_dom_sf"/>
</dbReference>
<evidence type="ECO:0000313" key="2">
    <source>
        <dbReference type="Proteomes" id="UP000694923"/>
    </source>
</evidence>
<dbReference type="Proteomes" id="UP000694923">
    <property type="component" value="Unplaced"/>
</dbReference>
<dbReference type="Gene3D" id="2.60.120.920">
    <property type="match status" value="1"/>
</dbReference>
<feature type="non-terminal residue" evidence="3">
    <location>
        <position position="1"/>
    </location>
</feature>
<dbReference type="InterPro" id="IPR003879">
    <property type="entry name" value="Butyrophylin_SPRY"/>
</dbReference>
<dbReference type="RefSeq" id="XP_008592041.1">
    <property type="nucleotide sequence ID" value="XM_008593819.1"/>
</dbReference>
<protein>
    <submittedName>
        <fullName evidence="3">Ret finger protein-like 3</fullName>
    </submittedName>
</protein>
<dbReference type="GeneID" id="103609512"/>
<dbReference type="InterPro" id="IPR001870">
    <property type="entry name" value="B30.2/SPRY"/>
</dbReference>
<organism evidence="2 3">
    <name type="scientific">Galeopterus variegatus</name>
    <name type="common">Malayan flying lemur</name>
    <name type="synonym">Cynocephalus variegatus</name>
    <dbReference type="NCBI Taxonomy" id="482537"/>
    <lineage>
        <taxon>Eukaryota</taxon>
        <taxon>Metazoa</taxon>
        <taxon>Chordata</taxon>
        <taxon>Craniata</taxon>
        <taxon>Vertebrata</taxon>
        <taxon>Euteleostomi</taxon>
        <taxon>Mammalia</taxon>
        <taxon>Eutheria</taxon>
        <taxon>Euarchontoglires</taxon>
        <taxon>Dermoptera</taxon>
        <taxon>Cynocephalidae</taxon>
        <taxon>Galeopterus</taxon>
    </lineage>
</organism>
<accession>A0ABM0SGQ0</accession>
<dbReference type="InterPro" id="IPR043136">
    <property type="entry name" value="B30.2/SPRY_sf"/>
</dbReference>
<name>A0ABM0SGQ0_GALVR</name>
<gene>
    <name evidence="3" type="primary">LOC103609512</name>
</gene>
<dbReference type="Pfam" id="PF00622">
    <property type="entry name" value="SPRY"/>
    <property type="match status" value="1"/>
</dbReference>
<evidence type="ECO:0000313" key="3">
    <source>
        <dbReference type="RefSeq" id="XP_008592041.1"/>
    </source>
</evidence>
<sequence>QKELRGEDFFCFFCPIVSQKNDIGPNRQLGKLASSIKELEPQLTAVLQMNPQMRKFQAQRFNYAICVLGSPHFTCGRHYWEVDVGTNTAWDLGVCRESTPREGVIQLNTELGFWTVSLRGGCYFFASTRPLTALCVDLKLQRVGIFLDMGIGSISFFCVEDGSHIFTFTGVSAEEPLRPFFAPSNFLLDQGVLSVCPVMSPATARSPVHPGENE</sequence>
<dbReference type="InterPro" id="IPR003877">
    <property type="entry name" value="SPRY_dom"/>
</dbReference>
<dbReference type="PRINTS" id="PR01407">
    <property type="entry name" value="BUTYPHLNCDUF"/>
</dbReference>
<proteinExistence type="predicted"/>
<dbReference type="PANTHER" id="PTHR24103">
    <property type="entry name" value="E3 UBIQUITIN-PROTEIN LIGASE TRIM"/>
    <property type="match status" value="1"/>
</dbReference>
<dbReference type="SUPFAM" id="SSF49899">
    <property type="entry name" value="Concanavalin A-like lectins/glucanases"/>
    <property type="match status" value="1"/>
</dbReference>
<dbReference type="PROSITE" id="PS50188">
    <property type="entry name" value="B302_SPRY"/>
    <property type="match status" value="1"/>
</dbReference>